<dbReference type="InterPro" id="IPR033454">
    <property type="entry name" value="RecG_wedge"/>
</dbReference>
<comment type="similarity">
    <text evidence="1 15">Belongs to the helicase family. RecG subfamily.</text>
</comment>
<dbReference type="CDD" id="cd04488">
    <property type="entry name" value="RecG_wedge_OBF"/>
    <property type="match status" value="1"/>
</dbReference>
<name>M6CV68_9LEPT</name>
<evidence type="ECO:0000256" key="2">
    <source>
        <dbReference type="ARBA" id="ARBA00017846"/>
    </source>
</evidence>
<proteinExistence type="inferred from homology"/>
<dbReference type="InterPro" id="IPR014001">
    <property type="entry name" value="Helicase_ATP-bd"/>
</dbReference>
<evidence type="ECO:0000256" key="4">
    <source>
        <dbReference type="ARBA" id="ARBA00022763"/>
    </source>
</evidence>
<dbReference type="GO" id="GO:0016887">
    <property type="term" value="F:ATP hydrolysis activity"/>
    <property type="evidence" value="ECO:0007669"/>
    <property type="project" value="RHEA"/>
</dbReference>
<dbReference type="AlphaFoldDB" id="M6CV68"/>
<evidence type="ECO:0000313" key="18">
    <source>
        <dbReference type="EMBL" id="EMJ94381.1"/>
    </source>
</evidence>
<evidence type="ECO:0000256" key="3">
    <source>
        <dbReference type="ARBA" id="ARBA00022741"/>
    </source>
</evidence>
<dbReference type="InterPro" id="IPR004609">
    <property type="entry name" value="ATP-dep_DNA_helicase_RecG"/>
</dbReference>
<dbReference type="SUPFAM" id="SSF52540">
    <property type="entry name" value="P-loop containing nucleoside triphosphate hydrolases"/>
    <property type="match status" value="2"/>
</dbReference>
<dbReference type="PANTHER" id="PTHR47964">
    <property type="entry name" value="ATP-DEPENDENT DNA HELICASE HOMOLOG RECG, CHLOROPLASTIC"/>
    <property type="match status" value="1"/>
</dbReference>
<evidence type="ECO:0000256" key="12">
    <source>
        <dbReference type="ARBA" id="ARBA00034617"/>
    </source>
</evidence>
<keyword evidence="6 15" id="KW-0347">Helicase</keyword>
<dbReference type="InterPro" id="IPR012340">
    <property type="entry name" value="NA-bd_OB-fold"/>
</dbReference>
<keyword evidence="10 15" id="KW-0234">DNA repair</keyword>
<dbReference type="PANTHER" id="PTHR47964:SF1">
    <property type="entry name" value="ATP-DEPENDENT DNA HELICASE HOMOLOG RECG, CHLOROPLASTIC"/>
    <property type="match status" value="1"/>
</dbReference>
<keyword evidence="7 15" id="KW-0067">ATP-binding</keyword>
<dbReference type="InterPro" id="IPR006141">
    <property type="entry name" value="Intein_N"/>
</dbReference>
<evidence type="ECO:0000259" key="17">
    <source>
        <dbReference type="PROSITE" id="PS51194"/>
    </source>
</evidence>
<feature type="domain" description="Helicase ATP-binding" evidence="16">
    <location>
        <begin position="320"/>
        <end position="482"/>
    </location>
</feature>
<reference evidence="18 19" key="1">
    <citation type="submission" date="2013-01" db="EMBL/GenBank/DDBJ databases">
        <authorList>
            <person name="Harkins D.M."/>
            <person name="Durkin A.S."/>
            <person name="Brinkac L.M."/>
            <person name="Haft D.H."/>
            <person name="Selengut J.D."/>
            <person name="Sanka R."/>
            <person name="DePew J."/>
            <person name="Purushe J."/>
            <person name="Galloway R.L."/>
            <person name="Vinetz J.M."/>
            <person name="Sutton G.G."/>
            <person name="Nierman W.C."/>
            <person name="Fouts D.E."/>
        </authorList>
    </citation>
    <scope>NUCLEOTIDE SEQUENCE [LARGE SCALE GENOMIC DNA]</scope>
    <source>
        <strain evidence="18 19">79601</strain>
    </source>
</reference>
<keyword evidence="9 15" id="KW-0233">DNA recombination</keyword>
<dbReference type="PATRIC" id="fig|1218565.3.peg.2482"/>
<evidence type="ECO:0000256" key="15">
    <source>
        <dbReference type="RuleBase" id="RU363016"/>
    </source>
</evidence>
<dbReference type="Pfam" id="PF00271">
    <property type="entry name" value="Helicase_C"/>
    <property type="match status" value="1"/>
</dbReference>
<dbReference type="EC" id="5.6.2.4" evidence="13 15"/>
<gene>
    <name evidence="18" type="primary">recG</name>
    <name evidence="18" type="ORF">LEP1GSC194_2791</name>
</gene>
<evidence type="ECO:0000256" key="11">
    <source>
        <dbReference type="ARBA" id="ARBA00023235"/>
    </source>
</evidence>
<protein>
    <recommendedName>
        <fullName evidence="2 15">ATP-dependent DNA helicase RecG</fullName>
        <ecNumber evidence="13 15">5.6.2.4</ecNumber>
    </recommendedName>
</protein>
<evidence type="ECO:0000256" key="7">
    <source>
        <dbReference type="ARBA" id="ARBA00022840"/>
    </source>
</evidence>
<dbReference type="Proteomes" id="UP000011988">
    <property type="component" value="Unassembled WGS sequence"/>
</dbReference>
<dbReference type="SUPFAM" id="SSF50249">
    <property type="entry name" value="Nucleic acid-binding proteins"/>
    <property type="match status" value="1"/>
</dbReference>
<keyword evidence="5 15" id="KW-0378">Hydrolase</keyword>
<dbReference type="GO" id="GO:0043138">
    <property type="term" value="F:3'-5' DNA helicase activity"/>
    <property type="evidence" value="ECO:0007669"/>
    <property type="project" value="UniProtKB-EC"/>
</dbReference>
<dbReference type="NCBIfam" id="NF008165">
    <property type="entry name" value="PRK10917.1-3"/>
    <property type="match status" value="1"/>
</dbReference>
<dbReference type="Gene3D" id="2.40.50.140">
    <property type="entry name" value="Nucleic acid-binding proteins"/>
    <property type="match status" value="1"/>
</dbReference>
<evidence type="ECO:0000256" key="14">
    <source>
        <dbReference type="ARBA" id="ARBA00048988"/>
    </source>
</evidence>
<dbReference type="GO" id="GO:0016539">
    <property type="term" value="P:intein-mediated protein splicing"/>
    <property type="evidence" value="ECO:0007669"/>
    <property type="project" value="InterPro"/>
</dbReference>
<dbReference type="InterPro" id="IPR047112">
    <property type="entry name" value="RecG/Mfd"/>
</dbReference>
<dbReference type="PROSITE" id="PS51192">
    <property type="entry name" value="HELICASE_ATP_BIND_1"/>
    <property type="match status" value="1"/>
</dbReference>
<dbReference type="OrthoDB" id="9804325at2"/>
<dbReference type="InterPro" id="IPR001650">
    <property type="entry name" value="Helicase_C-like"/>
</dbReference>
<organism evidence="18 19">
    <name type="scientific">Leptospira alstonii serovar Sichuan str. 79601</name>
    <dbReference type="NCBI Taxonomy" id="1218565"/>
    <lineage>
        <taxon>Bacteria</taxon>
        <taxon>Pseudomonadati</taxon>
        <taxon>Spirochaetota</taxon>
        <taxon>Spirochaetia</taxon>
        <taxon>Leptospirales</taxon>
        <taxon>Leptospiraceae</taxon>
        <taxon>Leptospira</taxon>
    </lineage>
</organism>
<dbReference type="GO" id="GO:0005524">
    <property type="term" value="F:ATP binding"/>
    <property type="evidence" value="ECO:0007669"/>
    <property type="project" value="UniProtKB-KW"/>
</dbReference>
<comment type="caution">
    <text evidence="18">The sequence shown here is derived from an EMBL/GenBank/DDBJ whole genome shotgun (WGS) entry which is preliminary data.</text>
</comment>
<dbReference type="Pfam" id="PF17191">
    <property type="entry name" value="RecG_wedge"/>
    <property type="match status" value="1"/>
</dbReference>
<comment type="function">
    <text evidence="15">Plays a critical role in recombination and DNA repair. Helps process Holliday junction intermediates to mature products by catalyzing branch migration. Has replication fork regression activity, unwinds stalled or blocked replication forks to make a HJ that can be resolved. Has a DNA unwinding activity characteristic of a DNA helicase with 3'-5' polarity.</text>
</comment>
<dbReference type="CDD" id="cd18811">
    <property type="entry name" value="SF2_C_RecG"/>
    <property type="match status" value="1"/>
</dbReference>
<sequence>MKNSVSKSENKDGKNELLLPLTVIKGVGTSKAATLSSIGIHTLQDLLNFFPRRYLDRNLTDNVLLKTGETVTLIVEVVDAYLAHGKKSRLVVGAKTRNNERISIVFFRGVNFFQRIFQPGTTLVATGKLEYFRGFQLIHPDYEILTSAIKPTYTINSAGSKNKDREQEPEEELAELPEMIHSGRIIPLYPSGEALKSEGLDSRGFRKILYSALEKLKGRIPEILPNEIVKRRDLIPREKSYREIHFPTDESSLDNARYRLKYEELFYFNLLIEHKKKEREKIKRVLWPLPDSETANGVRKNLPFQLTEDQNSALQKIKDLTKKEQPIAVLLQGDVGSGKTLVALLTALRYTDNQIQVCMVAPTEILARQHYQTILSFLGNMPFLGIELLVGKEPKKNRYEKLYRIKKGDTLFVIGTHSVFQDDVTFSELGLVIIDEQHKFGVDQRETLRSKGKNPDILAMTATPIPRTLCLTLYGDLDLLTIKSKPKGRMPIQTKWFQEDRREGVYKSIRKYVSSGRQCYIVYPLVEESEKVDLKSCIEAYELLKHEIFPDFEVGLVHGKVETPEKDRVMKEFSKNRIQILVSTTVIEVGIDVPNATVMVIEHADRFGISQLHQLRGRVGRGDQESFCILMTDSKVTEDAKVRLDAMVNLSDGFALSEIDLQLRGPGELMGVRQSGLPDFRIADLREDSKLIELTREDASLFGNPGDLEKEEIRGRFSEGRLLFSN</sequence>
<dbReference type="SMART" id="SM00490">
    <property type="entry name" value="HELICc"/>
    <property type="match status" value="1"/>
</dbReference>
<dbReference type="GO" id="GO:0006281">
    <property type="term" value="P:DNA repair"/>
    <property type="evidence" value="ECO:0007669"/>
    <property type="project" value="UniProtKB-UniRule"/>
</dbReference>
<dbReference type="Pfam" id="PF19833">
    <property type="entry name" value="RecG_dom3_C"/>
    <property type="match status" value="1"/>
</dbReference>
<evidence type="ECO:0000256" key="13">
    <source>
        <dbReference type="ARBA" id="ARBA00034808"/>
    </source>
</evidence>
<dbReference type="InterPro" id="IPR027417">
    <property type="entry name" value="P-loop_NTPase"/>
</dbReference>
<dbReference type="GO" id="GO:0003677">
    <property type="term" value="F:DNA binding"/>
    <property type="evidence" value="ECO:0007669"/>
    <property type="project" value="UniProtKB-KW"/>
</dbReference>
<evidence type="ECO:0000313" key="19">
    <source>
        <dbReference type="Proteomes" id="UP000011988"/>
    </source>
</evidence>
<keyword evidence="8" id="KW-0238">DNA-binding</keyword>
<keyword evidence="3 15" id="KW-0547">Nucleotide-binding</keyword>
<evidence type="ECO:0000256" key="10">
    <source>
        <dbReference type="ARBA" id="ARBA00023204"/>
    </source>
</evidence>
<dbReference type="GO" id="GO:0006310">
    <property type="term" value="P:DNA recombination"/>
    <property type="evidence" value="ECO:0007669"/>
    <property type="project" value="UniProtKB-UniRule"/>
</dbReference>
<feature type="domain" description="Helicase C-terminal" evidence="17">
    <location>
        <begin position="508"/>
        <end position="667"/>
    </location>
</feature>
<evidence type="ECO:0000256" key="5">
    <source>
        <dbReference type="ARBA" id="ARBA00022801"/>
    </source>
</evidence>
<dbReference type="EMBL" id="ANIK01000052">
    <property type="protein sequence ID" value="EMJ94381.1"/>
    <property type="molecule type" value="Genomic_DNA"/>
</dbReference>
<evidence type="ECO:0000256" key="1">
    <source>
        <dbReference type="ARBA" id="ARBA00007504"/>
    </source>
</evidence>
<keyword evidence="4 15" id="KW-0227">DNA damage</keyword>
<dbReference type="PROSITE" id="PS50817">
    <property type="entry name" value="INTEIN_N_TER"/>
    <property type="match status" value="1"/>
</dbReference>
<comment type="catalytic activity">
    <reaction evidence="14 15">
        <text>ATP + H2O = ADP + phosphate + H(+)</text>
        <dbReference type="Rhea" id="RHEA:13065"/>
        <dbReference type="ChEBI" id="CHEBI:15377"/>
        <dbReference type="ChEBI" id="CHEBI:15378"/>
        <dbReference type="ChEBI" id="CHEBI:30616"/>
        <dbReference type="ChEBI" id="CHEBI:43474"/>
        <dbReference type="ChEBI" id="CHEBI:456216"/>
        <dbReference type="EC" id="5.6.2.4"/>
    </reaction>
</comment>
<dbReference type="RefSeq" id="WP_020773687.1">
    <property type="nucleotide sequence ID" value="NZ_ANIK01000052.1"/>
</dbReference>
<evidence type="ECO:0000256" key="9">
    <source>
        <dbReference type="ARBA" id="ARBA00023172"/>
    </source>
</evidence>
<dbReference type="Gene3D" id="3.40.50.300">
    <property type="entry name" value="P-loop containing nucleotide triphosphate hydrolases"/>
    <property type="match status" value="2"/>
</dbReference>
<keyword evidence="11" id="KW-0413">Isomerase</keyword>
<evidence type="ECO:0000256" key="8">
    <source>
        <dbReference type="ARBA" id="ARBA00023125"/>
    </source>
</evidence>
<dbReference type="NCBIfam" id="NF008168">
    <property type="entry name" value="PRK10917.2-2"/>
    <property type="match status" value="1"/>
</dbReference>
<dbReference type="SMART" id="SM00487">
    <property type="entry name" value="DEXDc"/>
    <property type="match status" value="1"/>
</dbReference>
<dbReference type="Pfam" id="PF00270">
    <property type="entry name" value="DEAD"/>
    <property type="match status" value="1"/>
</dbReference>
<accession>M6CV68</accession>
<comment type="catalytic activity">
    <reaction evidence="12 15">
        <text>Couples ATP hydrolysis with the unwinding of duplex DNA by translocating in the 3'-5' direction.</text>
        <dbReference type="EC" id="5.6.2.4"/>
    </reaction>
</comment>
<evidence type="ECO:0000256" key="6">
    <source>
        <dbReference type="ARBA" id="ARBA00022806"/>
    </source>
</evidence>
<dbReference type="NCBIfam" id="TIGR00643">
    <property type="entry name" value="recG"/>
    <property type="match status" value="1"/>
</dbReference>
<evidence type="ECO:0000259" key="16">
    <source>
        <dbReference type="PROSITE" id="PS51192"/>
    </source>
</evidence>
<dbReference type="InterPro" id="IPR011545">
    <property type="entry name" value="DEAD/DEAH_box_helicase_dom"/>
</dbReference>
<dbReference type="PROSITE" id="PS51194">
    <property type="entry name" value="HELICASE_CTER"/>
    <property type="match status" value="1"/>
</dbReference>
<dbReference type="InterPro" id="IPR045562">
    <property type="entry name" value="RecG_dom3_C"/>
</dbReference>